<evidence type="ECO:0000256" key="4">
    <source>
        <dbReference type="ARBA" id="ARBA00023014"/>
    </source>
</evidence>
<dbReference type="EMBL" id="JAYFUL010000001">
    <property type="protein sequence ID" value="MEA5256326.1"/>
    <property type="molecule type" value="Genomic_DNA"/>
</dbReference>
<keyword evidence="7" id="KW-1185">Reference proteome</keyword>
<dbReference type="Pfam" id="PF06902">
    <property type="entry name" value="Fer4_19"/>
    <property type="match status" value="1"/>
</dbReference>
<organism evidence="6 7">
    <name type="scientific">Arcicella aquatica</name>
    <dbReference type="NCBI Taxonomy" id="217141"/>
    <lineage>
        <taxon>Bacteria</taxon>
        <taxon>Pseudomonadati</taxon>
        <taxon>Bacteroidota</taxon>
        <taxon>Cytophagia</taxon>
        <taxon>Cytophagales</taxon>
        <taxon>Flectobacillaceae</taxon>
        <taxon>Arcicella</taxon>
    </lineage>
</organism>
<dbReference type="Gene3D" id="3.40.5.90">
    <property type="entry name" value="CDGSH iron-sulfur domain, mitoNEET-type"/>
    <property type="match status" value="1"/>
</dbReference>
<dbReference type="SMART" id="SM00704">
    <property type="entry name" value="ZnF_CDGSH"/>
    <property type="match status" value="1"/>
</dbReference>
<gene>
    <name evidence="6" type="ORF">VB264_00935</name>
</gene>
<name>A0ABU5QIK7_9BACT</name>
<dbReference type="InterPro" id="IPR018967">
    <property type="entry name" value="FeS-contain_CDGSH-typ"/>
</dbReference>
<keyword evidence="2" id="KW-0479">Metal-binding</keyword>
<accession>A0ABU5QIK7</accession>
<dbReference type="InterPro" id="IPR042216">
    <property type="entry name" value="MitoNEET_CISD"/>
</dbReference>
<evidence type="ECO:0000256" key="3">
    <source>
        <dbReference type="ARBA" id="ARBA00023004"/>
    </source>
</evidence>
<proteinExistence type="predicted"/>
<evidence type="ECO:0000259" key="5">
    <source>
        <dbReference type="SMART" id="SM00704"/>
    </source>
</evidence>
<evidence type="ECO:0000313" key="7">
    <source>
        <dbReference type="Proteomes" id="UP001304671"/>
    </source>
</evidence>
<reference evidence="6 7" key="1">
    <citation type="submission" date="2023-12" db="EMBL/GenBank/DDBJ databases">
        <title>Novel species of the genus Arcicella isolated from rivers.</title>
        <authorList>
            <person name="Lu H."/>
        </authorList>
    </citation>
    <scope>NUCLEOTIDE SEQUENCE [LARGE SCALE GENOMIC DNA]</scope>
    <source>
        <strain evidence="6 7">LMG 21963</strain>
    </source>
</reference>
<dbReference type="Proteomes" id="UP001304671">
    <property type="component" value="Unassembled WGS sequence"/>
</dbReference>
<keyword evidence="3" id="KW-0408">Iron</keyword>
<evidence type="ECO:0000313" key="6">
    <source>
        <dbReference type="EMBL" id="MEA5256326.1"/>
    </source>
</evidence>
<keyword evidence="4" id="KW-0411">Iron-sulfur</keyword>
<protein>
    <submittedName>
        <fullName evidence="6">(4Fe-4S)-binding protein</fullName>
    </submittedName>
</protein>
<feature type="domain" description="Iron-binding zinc finger CDGSH type" evidence="5">
    <location>
        <begin position="90"/>
        <end position="139"/>
    </location>
</feature>
<evidence type="ECO:0000256" key="2">
    <source>
        <dbReference type="ARBA" id="ARBA00022723"/>
    </source>
</evidence>
<dbReference type="RefSeq" id="WP_323246133.1">
    <property type="nucleotide sequence ID" value="NZ_JAYFUL010000001.1"/>
</dbReference>
<evidence type="ECO:0000256" key="1">
    <source>
        <dbReference type="ARBA" id="ARBA00022714"/>
    </source>
</evidence>
<keyword evidence="1" id="KW-0001">2Fe-2S</keyword>
<dbReference type="Pfam" id="PF09360">
    <property type="entry name" value="zf-CDGSH"/>
    <property type="match status" value="1"/>
</dbReference>
<comment type="caution">
    <text evidence="6">The sequence shown here is derived from an EMBL/GenBank/DDBJ whole genome shotgun (WGS) entry which is preliminary data.</text>
</comment>
<dbReference type="InterPro" id="IPR010693">
    <property type="entry name" value="Divergent_4Fe-4S_mono-cluster"/>
</dbReference>
<sequence>MEIKKKYSNGEVTVVWQPSKCIHSTICFKSLPTVFNPRKRPWVTLENEDTNTIVEQVKACPSSALSYFMNDEDKQENQSTASTLVEVLANGPLLVYGNLTVKDNEGNESMKSQTTAFCRCGGSSNKPYCDGAHAKIAFEG</sequence>